<evidence type="ECO:0000256" key="8">
    <source>
        <dbReference type="PIRSR" id="PIRSR001529-2"/>
    </source>
</evidence>
<feature type="binding site" evidence="7">
    <location>
        <position position="352"/>
    </location>
    <ligand>
        <name>L-serine</name>
        <dbReference type="ChEBI" id="CHEBI:33384"/>
    </ligand>
</feature>
<dbReference type="Gene3D" id="1.10.287.40">
    <property type="entry name" value="Serine-tRNA synthetase, tRNA binding domain"/>
    <property type="match status" value="1"/>
</dbReference>
<dbReference type="eggNOG" id="KOG2509">
    <property type="taxonomic scope" value="Eukaryota"/>
</dbReference>
<evidence type="ECO:0000256" key="4">
    <source>
        <dbReference type="ARBA" id="ARBA00022840"/>
    </source>
</evidence>
<feature type="site" description="Important for serine binding" evidence="7">
    <location>
        <position position="466"/>
    </location>
</feature>
<keyword evidence="2 10" id="KW-0436">Ligase</keyword>
<accession>A0A177WG31</accession>
<evidence type="ECO:0000256" key="7">
    <source>
        <dbReference type="PIRSR" id="PIRSR001529-1"/>
    </source>
</evidence>
<dbReference type="Pfam" id="PF00587">
    <property type="entry name" value="tRNA-synt_2b"/>
    <property type="match status" value="1"/>
</dbReference>
<proteinExistence type="predicted"/>
<dbReference type="InterPro" id="IPR010978">
    <property type="entry name" value="tRNA-bd_arm"/>
</dbReference>
<dbReference type="Gene3D" id="3.30.930.10">
    <property type="entry name" value="Bira Bifunctional Protein, Domain 2"/>
    <property type="match status" value="1"/>
</dbReference>
<dbReference type="GO" id="GO:0004828">
    <property type="term" value="F:serine-tRNA ligase activity"/>
    <property type="evidence" value="ECO:0007669"/>
    <property type="project" value="UniProtKB-EC"/>
</dbReference>
<dbReference type="InterPro" id="IPR045864">
    <property type="entry name" value="aa-tRNA-synth_II/BPL/LPL"/>
</dbReference>
<dbReference type="PROSITE" id="PS50862">
    <property type="entry name" value="AA_TRNA_LIGASE_II"/>
    <property type="match status" value="1"/>
</dbReference>
<dbReference type="InterPro" id="IPR002314">
    <property type="entry name" value="aa-tRNA-synt_IIb"/>
</dbReference>
<dbReference type="OrthoDB" id="10264585at2759"/>
<feature type="binding site" evidence="7">
    <location>
        <position position="330"/>
    </location>
    <ligand>
        <name>L-serine</name>
        <dbReference type="ChEBI" id="CHEBI:33384"/>
    </ligand>
</feature>
<keyword evidence="3" id="KW-0547">Nucleotide-binding</keyword>
<dbReference type="InterPro" id="IPR002317">
    <property type="entry name" value="Ser-tRNA-ligase_type_1"/>
</dbReference>
<dbReference type="Proteomes" id="UP000077115">
    <property type="component" value="Unassembled WGS sequence"/>
</dbReference>
<keyword evidence="4 8" id="KW-0067">ATP-binding</keyword>
<dbReference type="UniPathway" id="UPA00906">
    <property type="reaction ID" value="UER00895"/>
</dbReference>
<keyword evidence="5" id="KW-0030">Aminoacyl-tRNA synthetase</keyword>
<evidence type="ECO:0000313" key="11">
    <source>
        <dbReference type="Proteomes" id="UP000077115"/>
    </source>
</evidence>
<dbReference type="PANTHER" id="PTHR11778">
    <property type="entry name" value="SERYL-TRNA SYNTHETASE"/>
    <property type="match status" value="1"/>
</dbReference>
<evidence type="ECO:0000256" key="1">
    <source>
        <dbReference type="ARBA" id="ARBA00012840"/>
    </source>
</evidence>
<evidence type="ECO:0000256" key="5">
    <source>
        <dbReference type="ARBA" id="ARBA00023146"/>
    </source>
</evidence>
<gene>
    <name evidence="10" type="ORF">BDEG_22952</name>
</gene>
<dbReference type="AlphaFoldDB" id="A0A177WG31"/>
<reference evidence="10 11" key="1">
    <citation type="submission" date="2006-10" db="EMBL/GenBank/DDBJ databases">
        <title>The Genome Sequence of Batrachochytrium dendrobatidis JEL423.</title>
        <authorList>
            <consortium name="The Broad Institute Genome Sequencing Platform"/>
            <person name="Birren B."/>
            <person name="Lander E."/>
            <person name="Galagan J."/>
            <person name="Cuomo C."/>
            <person name="Devon K."/>
            <person name="Jaffe D."/>
            <person name="Butler J."/>
            <person name="Alvarez P."/>
            <person name="Gnerre S."/>
            <person name="Grabherr M."/>
            <person name="Kleber M."/>
            <person name="Mauceli E."/>
            <person name="Brockman W."/>
            <person name="Young S."/>
            <person name="LaButti K."/>
            <person name="Sykes S."/>
            <person name="DeCaprio D."/>
            <person name="Crawford M."/>
            <person name="Koehrsen M."/>
            <person name="Engels R."/>
            <person name="Montgomery P."/>
            <person name="Pearson M."/>
            <person name="Howarth C."/>
            <person name="Larson L."/>
            <person name="White J."/>
            <person name="O'Leary S."/>
            <person name="Kodira C."/>
            <person name="Zeng Q."/>
            <person name="Yandava C."/>
            <person name="Alvarado L."/>
            <person name="Longcore J."/>
            <person name="James T."/>
        </authorList>
    </citation>
    <scope>NUCLEOTIDE SEQUENCE [LARGE SCALE GENOMIC DNA]</scope>
    <source>
        <strain evidence="10 11">JEL423</strain>
    </source>
</reference>
<dbReference type="EC" id="6.1.1.11" evidence="1"/>
<feature type="binding site" evidence="8">
    <location>
        <begin position="345"/>
        <end position="348"/>
    </location>
    <ligand>
        <name>ATP</name>
        <dbReference type="ChEBI" id="CHEBI:30616"/>
    </ligand>
</feature>
<dbReference type="SUPFAM" id="SSF46589">
    <property type="entry name" value="tRNA-binding arm"/>
    <property type="match status" value="1"/>
</dbReference>
<evidence type="ECO:0000313" key="10">
    <source>
        <dbReference type="EMBL" id="OAJ39078.1"/>
    </source>
</evidence>
<dbReference type="NCBIfam" id="TIGR00414">
    <property type="entry name" value="serS"/>
    <property type="match status" value="1"/>
</dbReference>
<evidence type="ECO:0000256" key="3">
    <source>
        <dbReference type="ARBA" id="ARBA00022741"/>
    </source>
</evidence>
<dbReference type="EMBL" id="DS022302">
    <property type="protein sequence ID" value="OAJ39078.1"/>
    <property type="molecule type" value="Genomic_DNA"/>
</dbReference>
<dbReference type="InterPro" id="IPR015866">
    <property type="entry name" value="Ser-tRNA-synth_1_N"/>
</dbReference>
<feature type="binding site" evidence="8">
    <location>
        <begin position="330"/>
        <end position="332"/>
    </location>
    <ligand>
        <name>ATP</name>
        <dbReference type="ChEBI" id="CHEBI:30616"/>
    </ligand>
</feature>
<dbReference type="GO" id="GO:0005524">
    <property type="term" value="F:ATP binding"/>
    <property type="evidence" value="ECO:0007669"/>
    <property type="project" value="UniProtKB-KW"/>
</dbReference>
<organism evidence="10 11">
    <name type="scientific">Batrachochytrium dendrobatidis (strain JEL423)</name>
    <dbReference type="NCBI Taxonomy" id="403673"/>
    <lineage>
        <taxon>Eukaryota</taxon>
        <taxon>Fungi</taxon>
        <taxon>Fungi incertae sedis</taxon>
        <taxon>Chytridiomycota</taxon>
        <taxon>Chytridiomycota incertae sedis</taxon>
        <taxon>Chytridiomycetes</taxon>
        <taxon>Rhizophydiales</taxon>
        <taxon>Rhizophydiales incertae sedis</taxon>
        <taxon>Batrachochytrium</taxon>
    </lineage>
</organism>
<feature type="binding site" evidence="7">
    <location>
        <position position="464"/>
    </location>
    <ligand>
        <name>L-serine</name>
        <dbReference type="ChEBI" id="CHEBI:33384"/>
    </ligand>
</feature>
<feature type="domain" description="Aminoacyl-transfer RNA synthetases class-II family profile" evidence="9">
    <location>
        <begin position="196"/>
        <end position="491"/>
    </location>
</feature>
<dbReference type="InterPro" id="IPR042103">
    <property type="entry name" value="SerRS_1_N_sf"/>
</dbReference>
<dbReference type="SUPFAM" id="SSF55681">
    <property type="entry name" value="Class II aaRS and biotin synthetases"/>
    <property type="match status" value="1"/>
</dbReference>
<dbReference type="VEuPathDB" id="FungiDB:BDEG_22952"/>
<evidence type="ECO:0000256" key="6">
    <source>
        <dbReference type="ARBA" id="ARBA00031113"/>
    </source>
</evidence>
<dbReference type="Pfam" id="PF02403">
    <property type="entry name" value="Seryl_tRNA_N"/>
    <property type="match status" value="1"/>
</dbReference>
<reference evidence="10 11" key="2">
    <citation type="submission" date="2016-05" db="EMBL/GenBank/DDBJ databases">
        <title>Lineage-specific infection strategies underlie the spectrum of fungal disease in amphibians.</title>
        <authorList>
            <person name="Cuomo C.A."/>
            <person name="Farrer R.A."/>
            <person name="James T."/>
            <person name="Longcore J."/>
            <person name="Birren B."/>
        </authorList>
    </citation>
    <scope>NUCLEOTIDE SEQUENCE [LARGE SCALE GENOMIC DNA]</scope>
    <source>
        <strain evidence="10 11">JEL423</strain>
    </source>
</reference>
<dbReference type="GO" id="GO:0006434">
    <property type="term" value="P:seryl-tRNA aminoacylation"/>
    <property type="evidence" value="ECO:0007669"/>
    <property type="project" value="InterPro"/>
</dbReference>
<protein>
    <recommendedName>
        <fullName evidence="1">serine--tRNA ligase</fullName>
        <ecNumber evidence="1">6.1.1.11</ecNumber>
    </recommendedName>
    <alternativeName>
        <fullName evidence="6">Seryl-tRNA synthetase</fullName>
    </alternativeName>
</protein>
<dbReference type="STRING" id="403673.A0A177WG31"/>
<dbReference type="InterPro" id="IPR006195">
    <property type="entry name" value="aa-tRNA-synth_II"/>
</dbReference>
<dbReference type="PIRSF" id="PIRSF001529">
    <property type="entry name" value="Ser-tRNA-synth_IIa"/>
    <property type="match status" value="1"/>
</dbReference>
<feature type="binding site" evidence="8">
    <location>
        <begin position="416"/>
        <end position="419"/>
    </location>
    <ligand>
        <name>ATP</name>
        <dbReference type="ChEBI" id="CHEBI:30616"/>
    </ligand>
</feature>
<dbReference type="PRINTS" id="PR00981">
    <property type="entry name" value="TRNASYNTHSER"/>
</dbReference>
<name>A0A177WG31_BATDL</name>
<evidence type="ECO:0000256" key="2">
    <source>
        <dbReference type="ARBA" id="ARBA00022598"/>
    </source>
</evidence>
<feature type="binding site" evidence="7">
    <location>
        <position position="301"/>
    </location>
    <ligand>
        <name>L-serine</name>
        <dbReference type="ChEBI" id="CHEBI:33384"/>
    </ligand>
</feature>
<sequence>MTIRRAVRRLDLYACNPKSFTSLAGSSQRLFQSNLNYRNLRNDPSHIQSNLTARRITDINLAHIISLNNTVSKCEFEVSELRKRRNQIAADMAELVKQMARLTKSNASADAIRACVATKTQLIQAGKNIKQQVQATEETLSKLHNDLFNEAKHLPNDVHPSVPVGDESKAVLVDTIGSPRTLESNLLMGSQSPLKTHLALAELHDMVDIDRAGKVSGSRFYYLRNAGAMLEMALVRYAMDICIQRGFTPVLVPDLIRHEVLEACGFSPRSDDPQTYYVSTCVPGKDITNTDNPMTLCLSATAEFPLAGKYAGEVLDHLPINMSGMGRAFRAEGLSGSTNRGLYRVHQFTKVELFTLARPTESMNVFHHFIQIQKEIFQGLEICFRILNMPTEELGAPAYIKYDMEAWMPGRNAWGEISSTSNCTDYQSRRLNIRCFPQSGASNESSNAPDVDTHTATEFVHTINGTACAVPRLMIALLETHQLPDGSIRIPEKLRKYFLGAHVDVLPVGKRIDQLMAQSTSAK</sequence>
<evidence type="ECO:0000259" key="9">
    <source>
        <dbReference type="PROSITE" id="PS50862"/>
    </source>
</evidence>